<evidence type="ECO:0000313" key="9">
    <source>
        <dbReference type="Proteomes" id="UP000277300"/>
    </source>
</evidence>
<keyword evidence="4" id="KW-0969">Cilium</keyword>
<evidence type="ECO:0000256" key="1">
    <source>
        <dbReference type="ARBA" id="ARBA00004138"/>
    </source>
</evidence>
<accession>A0A3F2S1I1</accession>
<keyword evidence="3" id="KW-0677">Repeat</keyword>
<dbReference type="EMBL" id="MBAD02000210">
    <property type="protein sequence ID" value="RLN70639.1"/>
    <property type="molecule type" value="Genomic_DNA"/>
</dbReference>
<gene>
    <name evidence="8" type="ORF">BBJ29_004938</name>
    <name evidence="7" type="ORF">BBP00_00001324</name>
</gene>
<comment type="caution">
    <text evidence="7">The sequence shown here is derived from an EMBL/GenBank/DDBJ whole genome shotgun (WGS) entry which is preliminary data.</text>
</comment>
<dbReference type="SMART" id="SM00365">
    <property type="entry name" value="LRR_SD22"/>
    <property type="match status" value="3"/>
</dbReference>
<dbReference type="PANTHER" id="PTHR45973:SF9">
    <property type="entry name" value="LEUCINE-RICH REPEAT-CONTAINING PROTEIN 46"/>
    <property type="match status" value="1"/>
</dbReference>
<protein>
    <recommendedName>
        <fullName evidence="11">U2A'/phosphoprotein 32 family A C-terminal domain-containing protein</fullName>
    </recommendedName>
</protein>
<keyword evidence="6" id="KW-0175">Coiled coil</keyword>
<evidence type="ECO:0000313" key="8">
    <source>
        <dbReference type="EMBL" id="RLN70639.1"/>
    </source>
</evidence>
<name>A0A3F2S1I1_9STRA</name>
<dbReference type="OrthoDB" id="7451790at2759"/>
<dbReference type="InterPro" id="IPR032675">
    <property type="entry name" value="LRR_dom_sf"/>
</dbReference>
<dbReference type="InterPro" id="IPR001611">
    <property type="entry name" value="Leu-rich_rpt"/>
</dbReference>
<reference evidence="9 10" key="1">
    <citation type="submission" date="2018-07" db="EMBL/GenBank/DDBJ databases">
        <title>Genome sequencing of oomycete isolates from Chile give support for New Zealand origin for Phytophthora kernoviae and make available the first Nothophytophthora sp. genome.</title>
        <authorList>
            <person name="Studholme D.J."/>
            <person name="Sanfuentes E."/>
            <person name="Panda P."/>
            <person name="Hill R."/>
            <person name="Sambles C."/>
            <person name="Grant M."/>
            <person name="Williams N.M."/>
            <person name="Mcdougal R.L."/>
        </authorList>
    </citation>
    <scope>NUCLEOTIDE SEQUENCE [LARGE SCALE GENOMIC DNA]</scope>
    <source>
        <strain evidence="7">Chile6</strain>
        <strain evidence="8">Chile7</strain>
    </source>
</reference>
<dbReference type="SUPFAM" id="SSF52075">
    <property type="entry name" value="Outer arm dynein light chain 1"/>
    <property type="match status" value="1"/>
</dbReference>
<dbReference type="PROSITE" id="PS51450">
    <property type="entry name" value="LRR"/>
    <property type="match status" value="3"/>
</dbReference>
<evidence type="ECO:0000256" key="5">
    <source>
        <dbReference type="ARBA" id="ARBA00023273"/>
    </source>
</evidence>
<dbReference type="EMBL" id="MBDO02000018">
    <property type="protein sequence ID" value="RLN67928.1"/>
    <property type="molecule type" value="Genomic_DNA"/>
</dbReference>
<dbReference type="Proteomes" id="UP000284657">
    <property type="component" value="Unassembled WGS sequence"/>
</dbReference>
<dbReference type="PANTHER" id="PTHR45973">
    <property type="entry name" value="PROTEIN PHOSPHATASE 1 REGULATORY SUBUNIT SDS22-RELATED"/>
    <property type="match status" value="1"/>
</dbReference>
<evidence type="ECO:0008006" key="11">
    <source>
        <dbReference type="Google" id="ProtNLM"/>
    </source>
</evidence>
<evidence type="ECO:0000256" key="2">
    <source>
        <dbReference type="ARBA" id="ARBA00022614"/>
    </source>
</evidence>
<comment type="subcellular location">
    <subcellularLocation>
        <location evidence="1">Cell projection</location>
        <location evidence="1">Cilium</location>
    </subcellularLocation>
</comment>
<evidence type="ECO:0000256" key="6">
    <source>
        <dbReference type="SAM" id="Coils"/>
    </source>
</evidence>
<sequence length="436" mass="50230">MADWTKLFTFTTVTEVTGEAEHERLEEIEVIFGTFERIDANALWKCKNLQRLAMINCSLTQISNLEAVGESLVHLCLSNQNITKMSGLSTLRQLRHLYLQQNRISRIEGLESCRHLRTLWLYDNCLTAVGNLGYCTDLRELWLQYLRKLIVLGQLTFEDENFGSNPIVTHPDYRSLAITTLNQLRQLDGIPIHAEERTTAEDQFFTQTMEFNDQIAELTLAYQQELRSITTRNERGVSHTHTLQQELIQALNDVEACVTAGQSKIQEEKLRQLQLREQHSQLLRDNVTKLQEDICASIKEHFEQEEKALQEEERDYEVMELETMAEQNQALAIAALQNAFPTKIAFQQLLQHMPDYRYIAESFRRPTNQQQEAVYATGHLDDREVDTFTLLEGMAFTRKFCLNLCCCVQSVEISPVVIPSLKPDTTTLKFLGAICC</sequence>
<proteinExistence type="predicted"/>
<keyword evidence="2" id="KW-0433">Leucine-rich repeat</keyword>
<evidence type="ECO:0000313" key="10">
    <source>
        <dbReference type="Proteomes" id="UP000284657"/>
    </source>
</evidence>
<evidence type="ECO:0000313" key="7">
    <source>
        <dbReference type="EMBL" id="RLN67928.1"/>
    </source>
</evidence>
<evidence type="ECO:0000256" key="3">
    <source>
        <dbReference type="ARBA" id="ARBA00022737"/>
    </source>
</evidence>
<organism evidence="7 9">
    <name type="scientific">Phytophthora kernoviae</name>
    <dbReference type="NCBI Taxonomy" id="325452"/>
    <lineage>
        <taxon>Eukaryota</taxon>
        <taxon>Sar</taxon>
        <taxon>Stramenopiles</taxon>
        <taxon>Oomycota</taxon>
        <taxon>Peronosporomycetes</taxon>
        <taxon>Peronosporales</taxon>
        <taxon>Peronosporaceae</taxon>
        <taxon>Phytophthora</taxon>
    </lineage>
</organism>
<dbReference type="AlphaFoldDB" id="A0A3F2S1I1"/>
<dbReference type="InterPro" id="IPR050576">
    <property type="entry name" value="Cilia_flagella_integrity"/>
</dbReference>
<evidence type="ECO:0000256" key="4">
    <source>
        <dbReference type="ARBA" id="ARBA00023069"/>
    </source>
</evidence>
<dbReference type="Pfam" id="PF14580">
    <property type="entry name" value="LRR_9"/>
    <property type="match status" value="1"/>
</dbReference>
<dbReference type="Proteomes" id="UP000277300">
    <property type="component" value="Unassembled WGS sequence"/>
</dbReference>
<dbReference type="Gene3D" id="3.80.10.10">
    <property type="entry name" value="Ribonuclease Inhibitor"/>
    <property type="match status" value="1"/>
</dbReference>
<feature type="coiled-coil region" evidence="6">
    <location>
        <begin position="295"/>
        <end position="329"/>
    </location>
</feature>
<keyword evidence="5" id="KW-0966">Cell projection</keyword>